<dbReference type="OrthoDB" id="9833906at2"/>
<protein>
    <submittedName>
        <fullName evidence="1">Uncharacterized protein</fullName>
    </submittedName>
</protein>
<reference evidence="1 2" key="1">
    <citation type="submission" date="2019-01" db="EMBL/GenBank/DDBJ databases">
        <title>Novel species of Cellulomonas.</title>
        <authorList>
            <person name="Liu Q."/>
            <person name="Xin Y.-H."/>
        </authorList>
    </citation>
    <scope>NUCLEOTIDE SEQUENCE [LARGE SCALE GENOMIC DNA]</scope>
    <source>
        <strain evidence="1 2">HLT2-17</strain>
    </source>
</reference>
<evidence type="ECO:0000313" key="1">
    <source>
        <dbReference type="EMBL" id="RYV52299.1"/>
    </source>
</evidence>
<sequence>MHLRRRAAAAPALALRLPRLDGSSWPDHRAVGRASFEVNTLYELGYREAFEPEAHAIAEAIVDEVLPSIAVDAPAADEPFLRRTFLVAAQVGAGIGIVEARTTGLGELETDRRIWGALWHALQDLPALAPPHRFIAAYLMQSGHYLARTGVAAIPLLLAGLDGEPPGSSA</sequence>
<dbReference type="RefSeq" id="WP_130101297.1">
    <property type="nucleotide sequence ID" value="NZ_SDWW01000006.1"/>
</dbReference>
<dbReference type="Proteomes" id="UP000293764">
    <property type="component" value="Unassembled WGS sequence"/>
</dbReference>
<name>A0A4Q5N2D3_9MICO</name>
<comment type="caution">
    <text evidence="1">The sequence shown here is derived from an EMBL/GenBank/DDBJ whole genome shotgun (WGS) entry which is preliminary data.</text>
</comment>
<evidence type="ECO:0000313" key="2">
    <source>
        <dbReference type="Proteomes" id="UP000293764"/>
    </source>
</evidence>
<dbReference type="AlphaFoldDB" id="A0A4Q5N2D3"/>
<dbReference type="EMBL" id="SDWW01000006">
    <property type="protein sequence ID" value="RYV52299.1"/>
    <property type="molecule type" value="Genomic_DNA"/>
</dbReference>
<organism evidence="1 2">
    <name type="scientific">Pengzhenrongella frigida</name>
    <dbReference type="NCBI Taxonomy" id="1259133"/>
    <lineage>
        <taxon>Bacteria</taxon>
        <taxon>Bacillati</taxon>
        <taxon>Actinomycetota</taxon>
        <taxon>Actinomycetes</taxon>
        <taxon>Micrococcales</taxon>
        <taxon>Pengzhenrongella</taxon>
    </lineage>
</organism>
<accession>A0A4Q5N2D3</accession>
<gene>
    <name evidence="1" type="ORF">EUA98_03560</name>
</gene>
<proteinExistence type="predicted"/>
<keyword evidence="2" id="KW-1185">Reference proteome</keyword>